<accession>A0A8K0R352</accession>
<protein>
    <submittedName>
        <fullName evidence="1">Uncharacterized protein</fullName>
    </submittedName>
</protein>
<dbReference type="Proteomes" id="UP000813461">
    <property type="component" value="Unassembled WGS sequence"/>
</dbReference>
<dbReference type="AlphaFoldDB" id="A0A8K0R352"/>
<comment type="caution">
    <text evidence="1">The sequence shown here is derived from an EMBL/GenBank/DDBJ whole genome shotgun (WGS) entry which is preliminary data.</text>
</comment>
<name>A0A8K0R352_9PLEO</name>
<reference evidence="1" key="1">
    <citation type="journal article" date="2021" name="Nat. Commun.">
        <title>Genetic determinants of endophytism in the Arabidopsis root mycobiome.</title>
        <authorList>
            <person name="Mesny F."/>
            <person name="Miyauchi S."/>
            <person name="Thiergart T."/>
            <person name="Pickel B."/>
            <person name="Atanasova L."/>
            <person name="Karlsson M."/>
            <person name="Huettel B."/>
            <person name="Barry K.W."/>
            <person name="Haridas S."/>
            <person name="Chen C."/>
            <person name="Bauer D."/>
            <person name="Andreopoulos W."/>
            <person name="Pangilinan J."/>
            <person name="LaButti K."/>
            <person name="Riley R."/>
            <person name="Lipzen A."/>
            <person name="Clum A."/>
            <person name="Drula E."/>
            <person name="Henrissat B."/>
            <person name="Kohler A."/>
            <person name="Grigoriev I.V."/>
            <person name="Martin F.M."/>
            <person name="Hacquard S."/>
        </authorList>
    </citation>
    <scope>NUCLEOTIDE SEQUENCE</scope>
    <source>
        <strain evidence="1">MPI-SDFR-AT-0120</strain>
    </source>
</reference>
<organism evidence="1 2">
    <name type="scientific">Paraphoma chrysanthemicola</name>
    <dbReference type="NCBI Taxonomy" id="798071"/>
    <lineage>
        <taxon>Eukaryota</taxon>
        <taxon>Fungi</taxon>
        <taxon>Dikarya</taxon>
        <taxon>Ascomycota</taxon>
        <taxon>Pezizomycotina</taxon>
        <taxon>Dothideomycetes</taxon>
        <taxon>Pleosporomycetidae</taxon>
        <taxon>Pleosporales</taxon>
        <taxon>Pleosporineae</taxon>
        <taxon>Phaeosphaeriaceae</taxon>
        <taxon>Paraphoma</taxon>
    </lineage>
</organism>
<evidence type="ECO:0000313" key="1">
    <source>
        <dbReference type="EMBL" id="KAH7084147.1"/>
    </source>
</evidence>
<proteinExistence type="predicted"/>
<evidence type="ECO:0000313" key="2">
    <source>
        <dbReference type="Proteomes" id="UP000813461"/>
    </source>
</evidence>
<keyword evidence="2" id="KW-1185">Reference proteome</keyword>
<gene>
    <name evidence="1" type="ORF">FB567DRAFT_593623</name>
</gene>
<dbReference type="EMBL" id="JAGMVJ010000012">
    <property type="protein sequence ID" value="KAH7084147.1"/>
    <property type="molecule type" value="Genomic_DNA"/>
</dbReference>
<dbReference type="OrthoDB" id="5343383at2759"/>
<sequence length="268" mass="31343">MLTLEEVSYSEAACVAAISKYYKFLTALYIDDNDVEWPPEGGWPMITETALGSLGKSNRVMSLLRQIPYFRELGGPEWEDHQPMPWANFCNWRRYVRSNTGEEDPAQSYGLRLITESFLSHRVNPHIIGLCAGGRDSPFLLLDTEYGLIYWPDCDDEIRDDTTQEQVDDDPHSWAPETEANWRGDAPCWAIETFFEMLEEQFRNLRFIPINERQVINNYSECSEDGEMEAMLQRIYRDHGWPDLERYDKGKCLKAVQRAMQEQYHDFP</sequence>